<comment type="caution">
    <text evidence="1">The sequence shown here is derived from an EMBL/GenBank/DDBJ whole genome shotgun (WGS) entry which is preliminary data.</text>
</comment>
<reference evidence="1 3" key="1">
    <citation type="submission" date="2018-06" db="EMBL/GenBank/DDBJ databases">
        <authorList>
            <consortium name="Pathogen Informatics"/>
            <person name="Doyle S."/>
        </authorList>
    </citation>
    <scope>NUCLEOTIDE SEQUENCE [LARGE SCALE GENOMIC DNA]</scope>
    <source>
        <strain evidence="1 3">NCTC10597</strain>
    </source>
</reference>
<evidence type="ECO:0000313" key="3">
    <source>
        <dbReference type="Proteomes" id="UP000254330"/>
    </source>
</evidence>
<evidence type="ECO:0000313" key="1">
    <source>
        <dbReference type="EMBL" id="STX08499.1"/>
    </source>
</evidence>
<dbReference type="EMBL" id="UGNP01000001">
    <property type="protein sequence ID" value="STX08499.1"/>
    <property type="molecule type" value="Genomic_DNA"/>
</dbReference>
<keyword evidence="4" id="KW-1185">Reference proteome</keyword>
<proteinExistence type="predicted"/>
<dbReference type="EMBL" id="SNZG01000019">
    <property type="protein sequence ID" value="TDR37823.1"/>
    <property type="molecule type" value="Genomic_DNA"/>
</dbReference>
<sequence>MIFYHVSKDPHISETVVYPRIPTYRMEGEDQSVPRICVSPSILGCLNAVDQLEVNDVVYIYTCESNVFCQPSCQQVADQHLTGEMWITEAVKIEYYQQIIIKEKIMREVDGCLIPYYIYDVK</sequence>
<dbReference type="Proteomes" id="UP000294641">
    <property type="component" value="Unassembled WGS sequence"/>
</dbReference>
<accession>A0A8B4Q5G3</accession>
<evidence type="ECO:0000313" key="2">
    <source>
        <dbReference type="EMBL" id="TDR37823.1"/>
    </source>
</evidence>
<dbReference type="OrthoDB" id="3073730at2"/>
<dbReference type="Proteomes" id="UP000254330">
    <property type="component" value="Unassembled WGS sequence"/>
</dbReference>
<protein>
    <submittedName>
        <fullName evidence="1">Uncharacterized protein</fullName>
    </submittedName>
</protein>
<organism evidence="1 3">
    <name type="scientific">Kurthia zopfii</name>
    <dbReference type="NCBI Taxonomy" id="1650"/>
    <lineage>
        <taxon>Bacteria</taxon>
        <taxon>Bacillati</taxon>
        <taxon>Bacillota</taxon>
        <taxon>Bacilli</taxon>
        <taxon>Bacillales</taxon>
        <taxon>Caryophanaceae</taxon>
        <taxon>Kurthia</taxon>
    </lineage>
</organism>
<dbReference type="RefSeq" id="WP_109350163.1">
    <property type="nucleotide sequence ID" value="NZ_BJUE01000109.1"/>
</dbReference>
<dbReference type="AlphaFoldDB" id="A0A8B4Q5G3"/>
<name>A0A8B4Q5G3_9BACL</name>
<gene>
    <name evidence="2" type="ORF">DFR61_11961</name>
    <name evidence="1" type="ORF">NCTC10597_00160</name>
</gene>
<reference evidence="2 4" key="2">
    <citation type="submission" date="2019-03" db="EMBL/GenBank/DDBJ databases">
        <title>Genomic Encyclopedia of Type Strains, Phase IV (KMG-IV): sequencing the most valuable type-strain genomes for metagenomic binning, comparative biology and taxonomic classification.</title>
        <authorList>
            <person name="Goeker M."/>
        </authorList>
    </citation>
    <scope>NUCLEOTIDE SEQUENCE [LARGE SCALE GENOMIC DNA]</scope>
    <source>
        <strain evidence="2 4">DSM 20580</strain>
    </source>
</reference>
<evidence type="ECO:0000313" key="4">
    <source>
        <dbReference type="Proteomes" id="UP000294641"/>
    </source>
</evidence>